<dbReference type="KEGG" id="prr:AT705_02875"/>
<dbReference type="PANTHER" id="PTHR34219:SF9">
    <property type="entry name" value="IRON-REGULATED INNER MEMBRANE PROTEIN"/>
    <property type="match status" value="1"/>
</dbReference>
<protein>
    <submittedName>
        <fullName evidence="2">Peptidase</fullName>
    </submittedName>
</protein>
<dbReference type="AlphaFoldDB" id="A0A0U3GNX0"/>
<evidence type="ECO:0000256" key="1">
    <source>
        <dbReference type="SAM" id="Phobius"/>
    </source>
</evidence>
<feature type="transmembrane region" description="Helical" evidence="1">
    <location>
        <begin position="482"/>
        <end position="504"/>
    </location>
</feature>
<sequence>MKVRADILRTYQILHTWTGITTSLLLFIGFFAGALVMFAPEIDNWATSPEKSMPAIGDTQYDKLLPQILSKHPEAAQNITLHFDKSMSPVSWYEQGTGRGLGLEDVKWHGSLNSQGELITQLVPVNSLSTMLDMLHRTAGIIGEVDHTQAGVFVLGVAAFLYFLALVSGLVFLLPTLTKRFQALRRDGERKRLWLDGHNLLGVASLPFHIVIAVTVTVFAFHDVFYGGLSQLYGDKPLFPRSSPSKIERHITDLPKVSEIVAKVEAHAPGYTVSQIRFNNLDKPSASASVSVVNESQLMRGALNDFVFMNPYTFEISSSSAAHSEQTIWARIVSTFFGLHFGSYGGDVVRWVYFLMGMAGACLFYSGNILWLEKRRNSGTEQSRSYHIMGALTVGVSLGALIGIASVFAANKWLSLGAFNINYAYMLVYYTTFFLVMGCSFSLGPAKTAVYGLKCLSLLCLAVPLSSVIALIFPSIGLWSPANFGTLCVEIIALMFSMIFLGIARKTRVRVSKNEPGSIWYIPKQIPTDFGNQAKVQ</sequence>
<accession>A0A0U3GNX0</accession>
<dbReference type="Proteomes" id="UP000069015">
    <property type="component" value="Chromosome 1"/>
</dbReference>
<dbReference type="EMBL" id="CP013611">
    <property type="protein sequence ID" value="ALU41966.1"/>
    <property type="molecule type" value="Genomic_DNA"/>
</dbReference>
<feature type="transmembrane region" description="Helical" evidence="1">
    <location>
        <begin position="152"/>
        <end position="178"/>
    </location>
</feature>
<dbReference type="RefSeq" id="WP_058795412.1">
    <property type="nucleotide sequence ID" value="NZ_CP013611.1"/>
</dbReference>
<proteinExistence type="predicted"/>
<dbReference type="Pfam" id="PF03929">
    <property type="entry name" value="PepSY_TM"/>
    <property type="match status" value="1"/>
</dbReference>
<dbReference type="PANTHER" id="PTHR34219">
    <property type="entry name" value="IRON-REGULATED INNER MEMBRANE PROTEIN-RELATED"/>
    <property type="match status" value="1"/>
</dbReference>
<feature type="transmembrane region" description="Helical" evidence="1">
    <location>
        <begin position="423"/>
        <end position="443"/>
    </location>
</feature>
<evidence type="ECO:0000313" key="2">
    <source>
        <dbReference type="EMBL" id="ALU41966.1"/>
    </source>
</evidence>
<feature type="transmembrane region" description="Helical" evidence="1">
    <location>
        <begin position="455"/>
        <end position="476"/>
    </location>
</feature>
<dbReference type="InterPro" id="IPR005625">
    <property type="entry name" value="PepSY-ass_TM"/>
</dbReference>
<keyword evidence="1" id="KW-0812">Transmembrane</keyword>
<feature type="transmembrane region" description="Helical" evidence="1">
    <location>
        <begin position="391"/>
        <end position="411"/>
    </location>
</feature>
<keyword evidence="1" id="KW-1133">Transmembrane helix</keyword>
<feature type="transmembrane region" description="Helical" evidence="1">
    <location>
        <begin position="199"/>
        <end position="221"/>
    </location>
</feature>
<gene>
    <name evidence="2" type="ORF">AT705_02875</name>
</gene>
<feature type="transmembrane region" description="Helical" evidence="1">
    <location>
        <begin position="20"/>
        <end position="39"/>
    </location>
</feature>
<organism evidence="2 3">
    <name type="scientific">Pseudoalteromonas rubra</name>
    <dbReference type="NCBI Taxonomy" id="43658"/>
    <lineage>
        <taxon>Bacteria</taxon>
        <taxon>Pseudomonadati</taxon>
        <taxon>Pseudomonadota</taxon>
        <taxon>Gammaproteobacteria</taxon>
        <taxon>Alteromonadales</taxon>
        <taxon>Pseudoalteromonadaceae</taxon>
        <taxon>Pseudoalteromonas</taxon>
    </lineage>
</organism>
<evidence type="ECO:0000313" key="3">
    <source>
        <dbReference type="Proteomes" id="UP000069015"/>
    </source>
</evidence>
<reference evidence="2 3" key="1">
    <citation type="submission" date="2015-12" db="EMBL/GenBank/DDBJ databases">
        <title>Complete genome sequence of Pseudoalteromonas rubra SCSIO 6842, harboring a conjugative plasmid.</title>
        <authorList>
            <person name="Li B."/>
            <person name="Wang X."/>
        </authorList>
    </citation>
    <scope>NUCLEOTIDE SEQUENCE [LARGE SCALE GENOMIC DNA]</scope>
    <source>
        <strain evidence="2 3">SCSIO 6842</strain>
    </source>
</reference>
<name>A0A0U3GNX0_9GAMM</name>
<keyword evidence="1" id="KW-0472">Membrane</keyword>
<feature type="transmembrane region" description="Helical" evidence="1">
    <location>
        <begin position="351"/>
        <end position="371"/>
    </location>
</feature>